<evidence type="ECO:0000313" key="1">
    <source>
        <dbReference type="EMBL" id="CAG8435559.1"/>
    </source>
</evidence>
<evidence type="ECO:0000313" key="2">
    <source>
        <dbReference type="Proteomes" id="UP000789860"/>
    </source>
</evidence>
<organism evidence="1 2">
    <name type="scientific">Scutellospora calospora</name>
    <dbReference type="NCBI Taxonomy" id="85575"/>
    <lineage>
        <taxon>Eukaryota</taxon>
        <taxon>Fungi</taxon>
        <taxon>Fungi incertae sedis</taxon>
        <taxon>Mucoromycota</taxon>
        <taxon>Glomeromycotina</taxon>
        <taxon>Glomeromycetes</taxon>
        <taxon>Diversisporales</taxon>
        <taxon>Gigasporaceae</taxon>
        <taxon>Scutellospora</taxon>
    </lineage>
</organism>
<sequence>MKPISIIISSLPPNASSEPARNLAEPKDTPFTSAELAKFDGTDPKGPIYVAIKGTIFDVTEKRDFYGLGGSYHAFAGKDASKGLATSTLEDVSGDYSSLNESQLKTLDNWYSYFEQRYNIVGKVIS</sequence>
<dbReference type="EMBL" id="CAJVPM010000081">
    <property type="protein sequence ID" value="CAG8435559.1"/>
    <property type="molecule type" value="Genomic_DNA"/>
</dbReference>
<proteinExistence type="predicted"/>
<reference evidence="1" key="1">
    <citation type="submission" date="2021-06" db="EMBL/GenBank/DDBJ databases">
        <authorList>
            <person name="Kallberg Y."/>
            <person name="Tangrot J."/>
            <person name="Rosling A."/>
        </authorList>
    </citation>
    <scope>NUCLEOTIDE SEQUENCE</scope>
    <source>
        <strain evidence="1">AU212A</strain>
    </source>
</reference>
<name>A0ACA9JU78_9GLOM</name>
<gene>
    <name evidence="1" type="ORF">SCALOS_LOCUS202</name>
</gene>
<comment type="caution">
    <text evidence="1">The sequence shown here is derived from an EMBL/GenBank/DDBJ whole genome shotgun (WGS) entry which is preliminary data.</text>
</comment>
<protein>
    <submittedName>
        <fullName evidence="1">2248_t:CDS:1</fullName>
    </submittedName>
</protein>
<dbReference type="Proteomes" id="UP000789860">
    <property type="component" value="Unassembled WGS sequence"/>
</dbReference>
<keyword evidence="2" id="KW-1185">Reference proteome</keyword>
<accession>A0ACA9JU78</accession>